<dbReference type="EnsemblPlants" id="ORUFI02G27410.1">
    <property type="protein sequence ID" value="ORUFI02G27410.1"/>
    <property type="gene ID" value="ORUFI02G27410"/>
</dbReference>
<proteinExistence type="predicted"/>
<feature type="compositionally biased region" description="Polar residues" evidence="1">
    <location>
        <begin position="20"/>
        <end position="35"/>
    </location>
</feature>
<dbReference type="Proteomes" id="UP000008022">
    <property type="component" value="Unassembled WGS sequence"/>
</dbReference>
<evidence type="ECO:0000313" key="2">
    <source>
        <dbReference type="EnsemblPlants" id="ORUFI02G27410.1"/>
    </source>
</evidence>
<feature type="region of interest" description="Disordered" evidence="1">
    <location>
        <begin position="63"/>
        <end position="181"/>
    </location>
</feature>
<reference evidence="2" key="2">
    <citation type="submission" date="2015-06" db="UniProtKB">
        <authorList>
            <consortium name="EnsemblPlants"/>
        </authorList>
    </citation>
    <scope>IDENTIFICATION</scope>
</reference>
<feature type="region of interest" description="Disordered" evidence="1">
    <location>
        <begin position="19"/>
        <end position="39"/>
    </location>
</feature>
<name>A0A0E0NIH3_ORYRU</name>
<reference evidence="3" key="1">
    <citation type="submission" date="2013-06" db="EMBL/GenBank/DDBJ databases">
        <authorList>
            <person name="Zhao Q."/>
        </authorList>
    </citation>
    <scope>NUCLEOTIDE SEQUENCE</scope>
    <source>
        <strain evidence="3">cv. W1943</strain>
    </source>
</reference>
<dbReference type="HOGENOM" id="CLU_563090_0_0_1"/>
<evidence type="ECO:0000256" key="1">
    <source>
        <dbReference type="SAM" id="MobiDB-lite"/>
    </source>
</evidence>
<feature type="compositionally biased region" description="Polar residues" evidence="1">
    <location>
        <begin position="140"/>
        <end position="150"/>
    </location>
</feature>
<feature type="region of interest" description="Disordered" evidence="1">
    <location>
        <begin position="249"/>
        <end position="275"/>
    </location>
</feature>
<dbReference type="Gramene" id="ORUFI02G27410.1">
    <property type="protein sequence ID" value="ORUFI02G27410.1"/>
    <property type="gene ID" value="ORUFI02G27410"/>
</dbReference>
<accession>A0A0E0NIH3</accession>
<sequence>MPQAFEYLASVHGGLMLVPSRSQQLQPPRSRNSPPWDQLGAKLDQIDSQLSIPPMRAAAAGLGAVEGAAPRGTRGRALESPPVKQSGERGEGEAVASPSPVAPPPRPSPPPLLSPPVVSRAPQSFHAAGCQEERGRELGSPSTAPNSPLTATIHDPSREPAAAAPLIGHGSPRELGRAGSSHDVPWAAGLDTMSRAGASPPSAGFHKRCRHRGSRLRRRCVSAIVVAAVVTRLLSLPIGGVVIAASPRRRRLPDPPLPETGRRRGGEPAVDSAPEEVRRGAAVVVACRRRRCSSPPACRSRHRRSKVTRSRAAAAAALSCRSYSAPTPAAAHPRVRERRGRERRWENEWWGGVEEKIRMVREERKGSLVVIGITCNAWKRLREGLKCMVVIGLLEARSRKARLIGIGKWMPSGALGESRKDKCYKALQLFVASDSSRVDVAELHACLWAEPSYGRMITLMSCTMNEFVSTSLEQPEPTTTSSGEP</sequence>
<protein>
    <submittedName>
        <fullName evidence="2">Uncharacterized protein</fullName>
    </submittedName>
</protein>
<dbReference type="AlphaFoldDB" id="A0A0E0NIH3"/>
<evidence type="ECO:0000313" key="3">
    <source>
        <dbReference type="Proteomes" id="UP000008022"/>
    </source>
</evidence>
<organism evidence="2 3">
    <name type="scientific">Oryza rufipogon</name>
    <name type="common">Brownbeard rice</name>
    <name type="synonym">Asian wild rice</name>
    <dbReference type="NCBI Taxonomy" id="4529"/>
    <lineage>
        <taxon>Eukaryota</taxon>
        <taxon>Viridiplantae</taxon>
        <taxon>Streptophyta</taxon>
        <taxon>Embryophyta</taxon>
        <taxon>Tracheophyta</taxon>
        <taxon>Spermatophyta</taxon>
        <taxon>Magnoliopsida</taxon>
        <taxon>Liliopsida</taxon>
        <taxon>Poales</taxon>
        <taxon>Poaceae</taxon>
        <taxon>BOP clade</taxon>
        <taxon>Oryzoideae</taxon>
        <taxon>Oryzeae</taxon>
        <taxon>Oryzinae</taxon>
        <taxon>Oryza</taxon>
    </lineage>
</organism>
<keyword evidence="3" id="KW-1185">Reference proteome</keyword>
<feature type="compositionally biased region" description="Pro residues" evidence="1">
    <location>
        <begin position="100"/>
        <end position="114"/>
    </location>
</feature>